<reference evidence="1 2" key="1">
    <citation type="journal article" date="2008" name="J. Biotechnol.">
        <title>The genome of Xanthomonas campestris pv. campestris B100 and its use for the reconstruction of metabolic pathways involved in xanthan biosynthesis.</title>
        <authorList>
            <person name="Vorholter F.J."/>
            <person name="Schneiker S."/>
            <person name="Goesmann A."/>
            <person name="Krause L."/>
            <person name="Bekel T."/>
            <person name="Kaiser O."/>
            <person name="Linke B."/>
            <person name="Patschkowski T."/>
            <person name="Ruckert C."/>
            <person name="Schmid J."/>
            <person name="Sidhu V.K."/>
            <person name="Sieber V."/>
            <person name="Tauch A."/>
            <person name="Watt S.A."/>
            <person name="Weisshaar B."/>
            <person name="Becker A."/>
            <person name="Niehaus K."/>
            <person name="Puhler A."/>
        </authorList>
    </citation>
    <scope>NUCLEOTIDE SEQUENCE [LARGE SCALE GENOMIC DNA]</scope>
    <source>
        <strain evidence="1 2">B100</strain>
    </source>
</reference>
<sequence>MSCHLTIHSSRTRFAGGLNSGFRRAMGHHYLPQHYLLGFASGKKLWGHDLIEGRSFPTQVKSVANETEMYTEELESHLANVVEGPAQDVIDRIRNRIPLRTGDRELFASYVIAMWQRVPAGRNRVAGHIPQLAENIRVQVIQQLNAIANAEPELAEKAEKRKEEVNQIISSYKKDPPDYFWHHTLKSGATQRTIQGLMSMEWYFLVTTGENFMTCDNPVFFFESEGIAADQAELSMPLGSEICFWARRARSNRPQYFSAERSTVLELNRRSAHNTRRFLYTRQESPWALDFARKTHRLHRLS</sequence>
<evidence type="ECO:0000313" key="1">
    <source>
        <dbReference type="EMBL" id="CAP49687.1"/>
    </source>
</evidence>
<dbReference type="InterPro" id="IPR025332">
    <property type="entry name" value="DUF4238"/>
</dbReference>
<evidence type="ECO:0000313" key="2">
    <source>
        <dbReference type="Proteomes" id="UP000001188"/>
    </source>
</evidence>
<dbReference type="KEGG" id="xca:xcc-b100_0356"/>
<name>B0RMA0_XANCB</name>
<dbReference type="HOGENOM" id="CLU_921179_0_0_6"/>
<protein>
    <recommendedName>
        <fullName evidence="3">DUF4238 domain-containing protein</fullName>
    </recommendedName>
</protein>
<dbReference type="Proteomes" id="UP000001188">
    <property type="component" value="Chromosome"/>
</dbReference>
<dbReference type="EMBL" id="AM920689">
    <property type="protein sequence ID" value="CAP49687.1"/>
    <property type="molecule type" value="Genomic_DNA"/>
</dbReference>
<dbReference type="AlphaFoldDB" id="B0RMA0"/>
<organism evidence="1 2">
    <name type="scientific">Xanthomonas campestris pv. campestris (strain B100)</name>
    <dbReference type="NCBI Taxonomy" id="509169"/>
    <lineage>
        <taxon>Bacteria</taxon>
        <taxon>Pseudomonadati</taxon>
        <taxon>Pseudomonadota</taxon>
        <taxon>Gammaproteobacteria</taxon>
        <taxon>Lysobacterales</taxon>
        <taxon>Lysobacteraceae</taxon>
        <taxon>Xanthomonas</taxon>
    </lineage>
</organism>
<gene>
    <name evidence="1" type="ORF">XCCB100_0356</name>
</gene>
<dbReference type="Pfam" id="PF14022">
    <property type="entry name" value="DUF4238"/>
    <property type="match status" value="1"/>
</dbReference>
<accession>B0RMA0</accession>
<proteinExistence type="predicted"/>
<evidence type="ECO:0008006" key="3">
    <source>
        <dbReference type="Google" id="ProtNLM"/>
    </source>
</evidence>